<organism evidence="2 3">
    <name type="scientific">Polyplax serrata</name>
    <name type="common">Common mouse louse</name>
    <dbReference type="NCBI Taxonomy" id="468196"/>
    <lineage>
        <taxon>Eukaryota</taxon>
        <taxon>Metazoa</taxon>
        <taxon>Ecdysozoa</taxon>
        <taxon>Arthropoda</taxon>
        <taxon>Hexapoda</taxon>
        <taxon>Insecta</taxon>
        <taxon>Pterygota</taxon>
        <taxon>Neoptera</taxon>
        <taxon>Paraneoptera</taxon>
        <taxon>Psocodea</taxon>
        <taxon>Troctomorpha</taxon>
        <taxon>Phthiraptera</taxon>
        <taxon>Anoplura</taxon>
        <taxon>Polyplacidae</taxon>
        <taxon>Polyplax</taxon>
    </lineage>
</organism>
<proteinExistence type="predicted"/>
<name>A0AAN8NVL2_POLSC</name>
<feature type="region of interest" description="Disordered" evidence="1">
    <location>
        <begin position="1"/>
        <end position="59"/>
    </location>
</feature>
<reference evidence="2 3" key="1">
    <citation type="submission" date="2023-10" db="EMBL/GenBank/DDBJ databases">
        <title>Genomes of two closely related lineages of the louse Polyplax serrata with different host specificities.</title>
        <authorList>
            <person name="Martinu J."/>
            <person name="Tarabai H."/>
            <person name="Stefka J."/>
            <person name="Hypsa V."/>
        </authorList>
    </citation>
    <scope>NUCLEOTIDE SEQUENCE [LARGE SCALE GENOMIC DNA]</scope>
    <source>
        <strain evidence="2">HR10_N</strain>
    </source>
</reference>
<feature type="compositionally biased region" description="Basic and acidic residues" evidence="1">
    <location>
        <begin position="41"/>
        <end position="59"/>
    </location>
</feature>
<gene>
    <name evidence="2" type="ORF">RUM43_003547</name>
</gene>
<evidence type="ECO:0000256" key="1">
    <source>
        <dbReference type="SAM" id="MobiDB-lite"/>
    </source>
</evidence>
<dbReference type="Proteomes" id="UP001372834">
    <property type="component" value="Unassembled WGS sequence"/>
</dbReference>
<sequence>MDFIEIGTGATRSPRSTRKTLPRPLPKRRLSNSPKRNMTRKSREDVRMPLKRPRDSTKPRHVYLERNFRFIFFPFESQLSKSPRQASTSLPPRRPLSRERFAYSDMENAPEINKKLGPLKPKYVEKPSCEGSMKDFTRDREELKNFKMRIYRDISGGSTQINRSIVHPEDITIARRPGCKFLKFPNIGGIKSRLVEEPIVRQILVIAYIPEFFK</sequence>
<feature type="compositionally biased region" description="Basic residues" evidence="1">
    <location>
        <begin position="15"/>
        <end position="30"/>
    </location>
</feature>
<dbReference type="EMBL" id="JAWJWE010000036">
    <property type="protein sequence ID" value="KAK6629729.1"/>
    <property type="molecule type" value="Genomic_DNA"/>
</dbReference>
<protein>
    <submittedName>
        <fullName evidence="2">Uncharacterized protein</fullName>
    </submittedName>
</protein>
<dbReference type="AlphaFoldDB" id="A0AAN8NVL2"/>
<comment type="caution">
    <text evidence="2">The sequence shown here is derived from an EMBL/GenBank/DDBJ whole genome shotgun (WGS) entry which is preliminary data.</text>
</comment>
<accession>A0AAN8NVL2</accession>
<evidence type="ECO:0000313" key="3">
    <source>
        <dbReference type="Proteomes" id="UP001372834"/>
    </source>
</evidence>
<evidence type="ECO:0000313" key="2">
    <source>
        <dbReference type="EMBL" id="KAK6629729.1"/>
    </source>
</evidence>